<evidence type="ECO:0000313" key="4">
    <source>
        <dbReference type="Proteomes" id="UP000265366"/>
    </source>
</evidence>
<dbReference type="InterPro" id="IPR011249">
    <property type="entry name" value="Metalloenz_LuxS/M16"/>
</dbReference>
<evidence type="ECO:0000259" key="1">
    <source>
        <dbReference type="Pfam" id="PF00675"/>
    </source>
</evidence>
<sequence>MPKPSCPCPCPFPCPCGKRGSLPGAGHRGPSARQALICHVKARSHADPDRPEHLHQTCICRAGWGQGQAIYRWLSPVQASCKQLMVPAPHSRDASRQRCRGTPARLNRSTSMFDRKSLLALLLCGAAILPALPAAAEPVQVATRSIAGQPEVAFEYERFTLPNGLTAIVYSDTSVPNVYVGVRYRIGSRYEPAGRTGFAHLFEHLMFGPTANRASSYFDPLRAAGATDINGSTTEDWTEYYEVVPAHALNLALWMESDRMQYLMGGVNQTVLDEQREVVKNEKRQRGAGPGVKGYEQYLANFFPADHPYAHPVIGSMADLDAATLADVNDWYENYYGASNAVLVVSGNVTVDEAKKQIAHYFGDVRPGKPIDALSRYVPQLGSIKRNVIHDRMGAVEIDRTWPVETSDPRTITYLQLVSRAMAGTPESFLPRRLVEEERVALNVSAALTQKDLVDTFAVTMQVAPGIPLEQAQAALDKALADFVAQGPDQARIDAIHAASIAGLTSALDDPVGLGRWLLSSAVEHNDPAFFVKQTNWVAEATSQALTDALGALVSAPYYETVSLPEVSYAPAEAGSVDRSQVPDASPPTGPIPFPAISETTLPNGLRIVVGERPGTRTTTAALMFDAGSDLDEDYAPGTAAQALSLLTAGTRTRDRLQLQKAINDLGGSLGATAGDRDSTVTWTVPSDRFAEGFALAAEVVREPRYPEELVDAVLRGIDANYDGYEKNPSGALRSLFARAIWGPDNPKGLIPTRELAKSLSLDAIRRFHNTELGPNNATLYVVGAVTPEDVEAMAKRYLGDWQPTTPTPHPAVLPAQPASGTIVLIDAPNAEQSIIAAGMPVSGFDADSAAADSLVAAILGADFSSRLNMELRERRGWAYGFRGGIQNAPEGERVLSASGSVQTDKTADAMALVRNIIAGIATSEPVTQAELDDAQRSAVLAVPTSYSENRDYLMSMASSASYGQPLDRGATAAQRLAAVTLPDVQERARELIDPSKLTWVVIGDLSQIEAPIRAANLGRVEVRNVYGDLVR</sequence>
<dbReference type="EMBL" id="QXFM01000062">
    <property type="protein sequence ID" value="RIV89499.1"/>
    <property type="molecule type" value="Genomic_DNA"/>
</dbReference>
<feature type="domain" description="Peptidase M16 N-terminal" evidence="1">
    <location>
        <begin position="171"/>
        <end position="257"/>
    </location>
</feature>
<gene>
    <name evidence="3" type="ORF">D2V17_06210</name>
</gene>
<dbReference type="Pfam" id="PF00675">
    <property type="entry name" value="Peptidase_M16"/>
    <property type="match status" value="2"/>
</dbReference>
<dbReference type="AlphaFoldDB" id="A0A3A1P936"/>
<dbReference type="PANTHER" id="PTHR11851">
    <property type="entry name" value="METALLOPROTEASE"/>
    <property type="match status" value="1"/>
</dbReference>
<dbReference type="OrthoDB" id="9811314at2"/>
<dbReference type="InterPro" id="IPR011765">
    <property type="entry name" value="Pept_M16_N"/>
</dbReference>
<accession>A0A3A1P936</accession>
<dbReference type="Pfam" id="PF05193">
    <property type="entry name" value="Peptidase_M16_C"/>
    <property type="match status" value="2"/>
</dbReference>
<dbReference type="Gene3D" id="3.30.830.10">
    <property type="entry name" value="Metalloenzyme, LuxS/M16 peptidase-like"/>
    <property type="match status" value="4"/>
</dbReference>
<feature type="domain" description="Peptidase M16 C-terminal" evidence="2">
    <location>
        <begin position="759"/>
        <end position="937"/>
    </location>
</feature>
<reference evidence="3 4" key="1">
    <citation type="submission" date="2018-08" db="EMBL/GenBank/DDBJ databases">
        <title>Erythrobacter zhengii sp.nov., a bacterium isolated from deep-sea sediment.</title>
        <authorList>
            <person name="Fang C."/>
            <person name="Wu Y.-H."/>
            <person name="Sun C."/>
            <person name="Wang H."/>
            <person name="Cheng H."/>
            <person name="Meng F.-X."/>
            <person name="Wang C.-S."/>
            <person name="Xu X.-W."/>
        </authorList>
    </citation>
    <scope>NUCLEOTIDE SEQUENCE [LARGE SCALE GENOMIC DNA]</scope>
    <source>
        <strain evidence="3 4">CCTCC AB 2015396</strain>
    </source>
</reference>
<keyword evidence="4" id="KW-1185">Reference proteome</keyword>
<feature type="domain" description="Peptidase M16 C-terminal" evidence="2">
    <location>
        <begin position="323"/>
        <end position="496"/>
    </location>
</feature>
<proteinExistence type="predicted"/>
<dbReference type="PANTHER" id="PTHR11851:SF224">
    <property type="entry name" value="PROCESSING PROTEASE"/>
    <property type="match status" value="1"/>
</dbReference>
<comment type="caution">
    <text evidence="3">The sequence shown here is derived from an EMBL/GenBank/DDBJ whole genome shotgun (WGS) entry which is preliminary data.</text>
</comment>
<dbReference type="Proteomes" id="UP000265366">
    <property type="component" value="Unassembled WGS sequence"/>
</dbReference>
<dbReference type="GO" id="GO:0046872">
    <property type="term" value="F:metal ion binding"/>
    <property type="evidence" value="ECO:0007669"/>
    <property type="project" value="InterPro"/>
</dbReference>
<protein>
    <submittedName>
        <fullName evidence="3">Insulinase family protein</fullName>
    </submittedName>
</protein>
<evidence type="ECO:0000313" key="3">
    <source>
        <dbReference type="EMBL" id="RIV89499.1"/>
    </source>
</evidence>
<evidence type="ECO:0000259" key="2">
    <source>
        <dbReference type="Pfam" id="PF05193"/>
    </source>
</evidence>
<name>A0A3A1P936_9SPHN</name>
<feature type="domain" description="Peptidase M16 N-terminal" evidence="1">
    <location>
        <begin position="608"/>
        <end position="735"/>
    </location>
</feature>
<organism evidence="3 4">
    <name type="scientific">Aurantiacibacter xanthus</name>
    <dbReference type="NCBI Taxonomy" id="1784712"/>
    <lineage>
        <taxon>Bacteria</taxon>
        <taxon>Pseudomonadati</taxon>
        <taxon>Pseudomonadota</taxon>
        <taxon>Alphaproteobacteria</taxon>
        <taxon>Sphingomonadales</taxon>
        <taxon>Erythrobacteraceae</taxon>
        <taxon>Aurantiacibacter</taxon>
    </lineage>
</organism>
<dbReference type="InterPro" id="IPR007863">
    <property type="entry name" value="Peptidase_M16_C"/>
</dbReference>
<dbReference type="InterPro" id="IPR050361">
    <property type="entry name" value="MPP/UQCRC_Complex"/>
</dbReference>
<dbReference type="GO" id="GO:0008237">
    <property type="term" value="F:metallopeptidase activity"/>
    <property type="evidence" value="ECO:0007669"/>
    <property type="project" value="UniProtKB-KW"/>
</dbReference>
<dbReference type="SUPFAM" id="SSF63411">
    <property type="entry name" value="LuxS/MPP-like metallohydrolase"/>
    <property type="match status" value="4"/>
</dbReference>